<name>A7TQD2_VANPO</name>
<protein>
    <submittedName>
        <fullName evidence="5">Uncharacterized protein</fullName>
    </submittedName>
</protein>
<evidence type="ECO:0000256" key="3">
    <source>
        <dbReference type="ARBA" id="ARBA00022723"/>
    </source>
</evidence>
<dbReference type="PANTHER" id="PTHR10060">
    <property type="entry name" value="TATD FAMILY DEOXYRIBONUCLEASE"/>
    <property type="match status" value="1"/>
</dbReference>
<dbReference type="GO" id="GO:0008296">
    <property type="term" value="F:3'-5'-DNA exonuclease activity"/>
    <property type="evidence" value="ECO:0007669"/>
    <property type="project" value="EnsemblFungi"/>
</dbReference>
<dbReference type="CDD" id="cd01310">
    <property type="entry name" value="TatD_DNAse"/>
    <property type="match status" value="1"/>
</dbReference>
<dbReference type="PhylomeDB" id="A7TQD2"/>
<dbReference type="Gene3D" id="3.20.20.140">
    <property type="entry name" value="Metal-dependent hydrolases"/>
    <property type="match status" value="1"/>
</dbReference>
<dbReference type="GeneID" id="5543607"/>
<dbReference type="FunCoup" id="A7TQD2">
    <property type="interactions" value="598"/>
</dbReference>
<dbReference type="eggNOG" id="KOG3020">
    <property type="taxonomic scope" value="Eukaryota"/>
</dbReference>
<dbReference type="STRING" id="436907.A7TQD2"/>
<reference evidence="5 6" key="1">
    <citation type="journal article" date="2007" name="Proc. Natl. Acad. Sci. U.S.A.">
        <title>Independent sorting-out of thousands of duplicated gene pairs in two yeast species descended from a whole-genome duplication.</title>
        <authorList>
            <person name="Scannell D.R."/>
            <person name="Frank A.C."/>
            <person name="Conant G.C."/>
            <person name="Byrne K.P."/>
            <person name="Woolfit M."/>
            <person name="Wolfe K.H."/>
        </authorList>
    </citation>
    <scope>NUCLEOTIDE SEQUENCE [LARGE SCALE GENOMIC DNA]</scope>
    <source>
        <strain evidence="6">ATCC 22028 / DSM 70294 / BCRC 21397 / CBS 2163 / NBRC 10782 / NRRL Y-8283 / UCD 57-17</strain>
    </source>
</reference>
<dbReference type="OMA" id="CSDIFFE"/>
<dbReference type="RefSeq" id="XP_001643389.1">
    <property type="nucleotide sequence ID" value="XM_001643339.1"/>
</dbReference>
<gene>
    <name evidence="5" type="ORF">Kpol_479p19</name>
</gene>
<dbReference type="SUPFAM" id="SSF51556">
    <property type="entry name" value="Metallo-dependent hydrolases"/>
    <property type="match status" value="1"/>
</dbReference>
<dbReference type="GO" id="GO:0005829">
    <property type="term" value="C:cytosol"/>
    <property type="evidence" value="ECO:0007669"/>
    <property type="project" value="TreeGrafter"/>
</dbReference>
<proteinExistence type="inferred from homology"/>
<dbReference type="PANTHER" id="PTHR10060:SF15">
    <property type="entry name" value="DEOXYRIBONUCLEASE TATDN1"/>
    <property type="match status" value="1"/>
</dbReference>
<evidence type="ECO:0000256" key="1">
    <source>
        <dbReference type="ARBA" id="ARBA00009275"/>
    </source>
</evidence>
<dbReference type="InterPro" id="IPR050891">
    <property type="entry name" value="TatD-type_Hydrolase"/>
</dbReference>
<dbReference type="OrthoDB" id="6079689at2759"/>
<keyword evidence="4" id="KW-0378">Hydrolase</keyword>
<keyword evidence="6" id="KW-1185">Reference proteome</keyword>
<dbReference type="EMBL" id="DS480456">
    <property type="protein sequence ID" value="EDO15531.1"/>
    <property type="molecule type" value="Genomic_DNA"/>
</dbReference>
<dbReference type="Proteomes" id="UP000000267">
    <property type="component" value="Unassembled WGS sequence"/>
</dbReference>
<dbReference type="PROSITE" id="PS01091">
    <property type="entry name" value="TATD_3"/>
    <property type="match status" value="1"/>
</dbReference>
<dbReference type="GO" id="GO:0004519">
    <property type="term" value="F:endonuclease activity"/>
    <property type="evidence" value="ECO:0007669"/>
    <property type="project" value="EnsemblFungi"/>
</dbReference>
<accession>A7TQD2</accession>
<dbReference type="InterPro" id="IPR001130">
    <property type="entry name" value="TatD-like"/>
</dbReference>
<organism evidence="6">
    <name type="scientific">Vanderwaltozyma polyspora (strain ATCC 22028 / DSM 70294 / BCRC 21397 / CBS 2163 / NBRC 10782 / NRRL Y-8283 / UCD 57-17)</name>
    <name type="common">Kluyveromyces polysporus</name>
    <dbReference type="NCBI Taxonomy" id="436907"/>
    <lineage>
        <taxon>Eukaryota</taxon>
        <taxon>Fungi</taxon>
        <taxon>Dikarya</taxon>
        <taxon>Ascomycota</taxon>
        <taxon>Saccharomycotina</taxon>
        <taxon>Saccharomycetes</taxon>
        <taxon>Saccharomycetales</taxon>
        <taxon>Saccharomycetaceae</taxon>
        <taxon>Vanderwaltozyma</taxon>
    </lineage>
</organism>
<dbReference type="HOGENOM" id="CLU_031506_1_0_1"/>
<evidence type="ECO:0000313" key="6">
    <source>
        <dbReference type="Proteomes" id="UP000000267"/>
    </source>
</evidence>
<keyword evidence="2" id="KW-0540">Nuclease</keyword>
<dbReference type="InterPro" id="IPR032466">
    <property type="entry name" value="Metal_Hydrolase"/>
</dbReference>
<evidence type="ECO:0000256" key="4">
    <source>
        <dbReference type="ARBA" id="ARBA00022801"/>
    </source>
</evidence>
<dbReference type="Pfam" id="PF01026">
    <property type="entry name" value="TatD_DNase"/>
    <property type="match status" value="1"/>
</dbReference>
<evidence type="ECO:0000256" key="2">
    <source>
        <dbReference type="ARBA" id="ARBA00022722"/>
    </source>
</evidence>
<dbReference type="GO" id="GO:0034599">
    <property type="term" value="P:cellular response to oxidative stress"/>
    <property type="evidence" value="ECO:0007669"/>
    <property type="project" value="EnsemblFungi"/>
</dbReference>
<comment type="similarity">
    <text evidence="1">Belongs to the metallo-dependent hydrolases superfamily. TatD-type hydrolase family.</text>
</comment>
<dbReference type="InterPro" id="IPR018228">
    <property type="entry name" value="DNase_TatD-rel_CS"/>
</dbReference>
<dbReference type="AlphaFoldDB" id="A7TQD2"/>
<evidence type="ECO:0000313" key="5">
    <source>
        <dbReference type="EMBL" id="EDO15531.1"/>
    </source>
</evidence>
<dbReference type="GO" id="GO:0046872">
    <property type="term" value="F:metal ion binding"/>
    <property type="evidence" value="ECO:0007669"/>
    <property type="project" value="UniProtKB-KW"/>
</dbReference>
<dbReference type="KEGG" id="vpo:Kpol_479p19"/>
<dbReference type="GO" id="GO:0006309">
    <property type="term" value="P:apoptotic DNA fragmentation"/>
    <property type="evidence" value="ECO:0007669"/>
    <property type="project" value="EnsemblFungi"/>
</dbReference>
<dbReference type="InParanoid" id="A7TQD2"/>
<keyword evidence="3" id="KW-0479">Metal-binding</keyword>
<sequence length="378" mass="43880">MVRMGKRFYDIAVNATDCMFHGSYNGKKYHDIDLINVFKRAYQQNVLCCLLTGSSIKESIITKSIANEYATTSLFKLPSLYYTIGVHPCSVNEFITYNNNYNNKTDHTLSNDQFFQLAQDSPLVPVENLNLLLQLWKDSLNDPKFRALGEMGLDYDRLNYSSKEMQLLFFKEQLKLSCDPQLQHLPLFLHMRNCSEDFIPILNQFINGYHDTSMISPNDPPRLYKFSDQRLMVVHSFTDSTQDMCDLVNLSPNIYIGLNGASLRSQQNLDTVKEIPLDRILIETDSPWCEIRKSHPSYQWLHKEDGEIQPRYEEPYKTVKKDKLQGKPDDEKQVTMVKSRNEPCLVEQVAIVVSQLKNIPYDEFVDTVWETSCKIYGE</sequence>